<sequence>MKRLHAVFIALTASTLASCSSTPQRETAAIPKPVQAAPVQVDPDQALLAKLQRLAPTADPGVLALAVEARACAVASGEVAPETRLAVIDYSRPSTDKRLWVFDLANERLMFNEYVSHGQGSGDNYATRFSNVEGSFATSLGLYRTAETYYGSNGYSMRMDGLDAGFNDNARMRAIVMHGAWYANPDLIQRQGRLGRSQGCPALREGIARQVIDSLKGDQLVFSYADDAPWLERSRQFGCRGKSARQVLASARAVRNGSLPVMATAVP</sequence>
<reference evidence="3" key="1">
    <citation type="submission" date="2017-01" db="EMBL/GenBank/DDBJ databases">
        <authorList>
            <person name="Varghese N."/>
            <person name="Submissions S."/>
        </authorList>
    </citation>
    <scope>NUCLEOTIDE SEQUENCE [LARGE SCALE GENOMIC DNA]</scope>
    <source>
        <strain evidence="3">UM1</strain>
    </source>
</reference>
<dbReference type="PROSITE" id="PS51257">
    <property type="entry name" value="PROKAR_LIPOPROTEIN"/>
    <property type="match status" value="1"/>
</dbReference>
<dbReference type="PANTHER" id="PTHR38477:SF1">
    <property type="entry name" value="MUREIN L,D-TRANSPEPTIDASE CATALYTIC DOMAIN FAMILY PROTEIN"/>
    <property type="match status" value="1"/>
</dbReference>
<protein>
    <submittedName>
        <fullName evidence="2">L,D-transpeptidase catalytic domain</fullName>
    </submittedName>
</protein>
<proteinExistence type="predicted"/>
<dbReference type="STRING" id="1604334.SAMN05421546_0927"/>
<dbReference type="InterPro" id="IPR032676">
    <property type="entry name" value="YkuD_2"/>
</dbReference>
<gene>
    <name evidence="2" type="ORF">SAMN05421546_0927</name>
</gene>
<name>A0A1N6R8Z3_9GAMM</name>
<dbReference type="Pfam" id="PF13645">
    <property type="entry name" value="YkuD_2"/>
    <property type="match status" value="1"/>
</dbReference>
<organism evidence="2 3">
    <name type="scientific">Solilutibacter tolerans</name>
    <dbReference type="NCBI Taxonomy" id="1604334"/>
    <lineage>
        <taxon>Bacteria</taxon>
        <taxon>Pseudomonadati</taxon>
        <taxon>Pseudomonadota</taxon>
        <taxon>Gammaproteobacteria</taxon>
        <taxon>Lysobacterales</taxon>
        <taxon>Lysobacteraceae</taxon>
        <taxon>Solilutibacter</taxon>
    </lineage>
</organism>
<keyword evidence="3" id="KW-1185">Reference proteome</keyword>
<feature type="signal peptide" evidence="1">
    <location>
        <begin position="1"/>
        <end position="19"/>
    </location>
</feature>
<evidence type="ECO:0000313" key="2">
    <source>
        <dbReference type="EMBL" id="SIQ25308.1"/>
    </source>
</evidence>
<dbReference type="Proteomes" id="UP000241788">
    <property type="component" value="Unassembled WGS sequence"/>
</dbReference>
<dbReference type="OrthoDB" id="9815195at2"/>
<evidence type="ECO:0000256" key="1">
    <source>
        <dbReference type="SAM" id="SignalP"/>
    </source>
</evidence>
<dbReference type="EMBL" id="FTLW01000002">
    <property type="protein sequence ID" value="SIQ25308.1"/>
    <property type="molecule type" value="Genomic_DNA"/>
</dbReference>
<dbReference type="PANTHER" id="PTHR38477">
    <property type="entry name" value="HYPOTHETICAL EXPORTED PROTEIN"/>
    <property type="match status" value="1"/>
</dbReference>
<evidence type="ECO:0000313" key="3">
    <source>
        <dbReference type="Proteomes" id="UP000241788"/>
    </source>
</evidence>
<feature type="chain" id="PRO_5012749085" evidence="1">
    <location>
        <begin position="20"/>
        <end position="267"/>
    </location>
</feature>
<dbReference type="AlphaFoldDB" id="A0A1N6R8Z3"/>
<keyword evidence="1" id="KW-0732">Signal</keyword>
<accession>A0A1N6R8Z3</accession>